<reference evidence="3" key="1">
    <citation type="submission" date="2018-08" db="EMBL/GenBank/DDBJ databases">
        <authorList>
            <person name="Mousa M."/>
            <person name="Kelsky B.L."/>
            <person name="Goh L.M."/>
            <person name="Shaffer C.D."/>
            <person name="Weston-Hafer K.A."/>
            <person name="Russell D.A."/>
            <person name="Pope W.H."/>
            <person name="Jacobs-Sera D."/>
            <person name="Hendrix R.W."/>
            <person name="Hatfull G.F."/>
        </authorList>
    </citation>
    <scope>NUCLEOTIDE SEQUENCE [LARGE SCALE GENOMIC DNA]</scope>
</reference>
<sequence length="161" mass="17257">MPSSEEILEQIDAAVTDWTVSGDAMRCRPTPEPDPIPAVPVVSYTGREAARALLVRRLIDNHGLTRFTARRAVAAAEQGRTTRHTDLVSAEARAATAEAAEHIGRAIAAFARALQPVAQAAAATLRQLDDALRAAGHRCLGGKPGRPAWQSPYGPPPRRKR</sequence>
<protein>
    <submittedName>
        <fullName evidence="2">Uncharacterized protein</fullName>
    </submittedName>
</protein>
<evidence type="ECO:0000313" key="3">
    <source>
        <dbReference type="Proteomes" id="UP000274637"/>
    </source>
</evidence>
<dbReference type="Proteomes" id="UP000274637">
    <property type="component" value="Segment"/>
</dbReference>
<evidence type="ECO:0000256" key="1">
    <source>
        <dbReference type="SAM" id="MobiDB-lite"/>
    </source>
</evidence>
<evidence type="ECO:0000313" key="2">
    <source>
        <dbReference type="EMBL" id="AYD81662.1"/>
    </source>
</evidence>
<feature type="region of interest" description="Disordered" evidence="1">
    <location>
        <begin position="138"/>
        <end position="161"/>
    </location>
</feature>
<dbReference type="EMBL" id="MH744420">
    <property type="protein sequence ID" value="AYD81662.1"/>
    <property type="molecule type" value="Genomic_DNA"/>
</dbReference>
<gene>
    <name evidence="2" type="primary">61</name>
    <name evidence="2" type="ORF">SEA_KROMP_61</name>
</gene>
<organism evidence="2 3">
    <name type="scientific">Streptomyces phage Kromp</name>
    <dbReference type="NCBI Taxonomy" id="2315619"/>
    <lineage>
        <taxon>Viruses</taxon>
        <taxon>Duplodnaviria</taxon>
        <taxon>Heunggongvirae</taxon>
        <taxon>Uroviricota</taxon>
        <taxon>Caudoviricetes</taxon>
        <taxon>Krompvirus</taxon>
        <taxon>Krompvirus kromp</taxon>
    </lineage>
</organism>
<keyword evidence="3" id="KW-1185">Reference proteome</keyword>
<accession>A0A386KA60</accession>
<proteinExistence type="predicted"/>
<name>A0A386KA60_9CAUD</name>